<dbReference type="SMR" id="A0A015JQ31"/>
<dbReference type="STRING" id="1432141.A0A015JQ31"/>
<protein>
    <recommendedName>
        <fullName evidence="1">BTB domain-containing protein</fullName>
    </recommendedName>
</protein>
<proteinExistence type="predicted"/>
<dbReference type="CDD" id="cd18186">
    <property type="entry name" value="BTB_POZ_ZBTB_KLHL-like"/>
    <property type="match status" value="1"/>
</dbReference>
<reference evidence="2 3" key="1">
    <citation type="submission" date="2014-02" db="EMBL/GenBank/DDBJ databases">
        <title>Single nucleus genome sequencing reveals high similarity among nuclei of an endomycorrhizal fungus.</title>
        <authorList>
            <person name="Lin K."/>
            <person name="Geurts R."/>
            <person name="Zhang Z."/>
            <person name="Limpens E."/>
            <person name="Saunders D.G."/>
            <person name="Mu D."/>
            <person name="Pang E."/>
            <person name="Cao H."/>
            <person name="Cha H."/>
            <person name="Lin T."/>
            <person name="Zhou Q."/>
            <person name="Shang Y."/>
            <person name="Li Y."/>
            <person name="Ivanov S."/>
            <person name="Sharma T."/>
            <person name="Velzen R.V."/>
            <person name="Ruijter N.D."/>
            <person name="Aanen D.K."/>
            <person name="Win J."/>
            <person name="Kamoun S."/>
            <person name="Bisseling T."/>
            <person name="Huang S."/>
        </authorList>
    </citation>
    <scope>NUCLEOTIDE SEQUENCE [LARGE SCALE GENOMIC DNA]</scope>
    <source>
        <strain evidence="3">DAOM197198w</strain>
    </source>
</reference>
<dbReference type="PROSITE" id="PS50097">
    <property type="entry name" value="BTB"/>
    <property type="match status" value="1"/>
</dbReference>
<dbReference type="EMBL" id="JEMT01016864">
    <property type="protein sequence ID" value="EXX69385.1"/>
    <property type="molecule type" value="Genomic_DNA"/>
</dbReference>
<evidence type="ECO:0000259" key="1">
    <source>
        <dbReference type="PROSITE" id="PS50097"/>
    </source>
</evidence>
<dbReference type="SUPFAM" id="SSF54695">
    <property type="entry name" value="POZ domain"/>
    <property type="match status" value="1"/>
</dbReference>
<dbReference type="GO" id="GO:0030544">
    <property type="term" value="F:Hsp70 protein binding"/>
    <property type="evidence" value="ECO:0007669"/>
    <property type="project" value="TreeGrafter"/>
</dbReference>
<dbReference type="SMART" id="SM00225">
    <property type="entry name" value="BTB"/>
    <property type="match status" value="1"/>
</dbReference>
<dbReference type="Pfam" id="PF00651">
    <property type="entry name" value="BTB"/>
    <property type="match status" value="1"/>
</dbReference>
<dbReference type="Gene3D" id="3.30.710.10">
    <property type="entry name" value="Potassium Channel Kv1.1, Chain A"/>
    <property type="match status" value="1"/>
</dbReference>
<sequence length="1008" mass="118424">MVLLIENKSDFWLGDILAEYDVKIGFDFHDINVDHVNLVTPKLVRDILRNKKLCIDCIKETLSTFSHNEIIVKLLRFVLRDKAYDDLTGVPLVPVLNDSHAAFGDKKYYLTNHSERKLFPKYGPSVFVDDIMDQDIKEIFLREDFQKANNIGLLDLNDFNKILKYELPKQPSLDWNPKSSSIPNRCWLNAIWDYILDSDCNLDLFEKYPLLPIDKPLNPKIVSEQLVSLNSSNPLIRYPLNFNHEPMVLVLEKLGVRFTDFRKAEPLKPYIYDWNLQNVLRIIGILQKFKDIPMEKFLNPLDSKDRESFRRFVIDNWSNWSELGHVEKVKNEFYDIIRLLPIWPTHSRDKTYMSPKNGYLLPLGLVFYSPLKTDSNYFDIESENEWLILNKLDVPIISFNSYITNVFYHINSVDPSDPDYMRFICSLLSLPLDMIPESLERFNFIPNENYTKLMKAKELYDPCEELFREVFVGSNQFLPPELRKGWILNGLIKLGLNRATDSKSFIRVAEEIENLSKMPTPPENLRERAKIVVRHFYYYATELNLSSEAWEKLSKIKFVPSKPVNPPFLETAYSKIPELYDFDSLCLPKYRNICWTQCPIYDDDVLPDSNICRLFPEMNEIETPIVINHLYAIIRNIVRADLSGWKDAKMSELLRTVIFQIYKHLNEVPKQELKSYLKIKLKADPKIFLNGEDPFDPYNWVSGNQLILNIDDDIDSGNRAVCGYLAICKRLLHICEAQEMKSPCMNIRVPDEYSQRDKIAKSFARFLDEKPNLVTNKSPQQNYERNGMQKFHDIFFNVHGEIIGSNRYVLAASANYFERMFTAGTMESNPWKPVYVNIDDIKPESFRIMLKWLYGRRLEDALSEIKMSQATDEISFYLEIYIDLLNACEKYDLQELKRLIEHKIVKSDLIRAQNVLEVKKWAEKYNAMQLFSYCKDYKKENLALLVRHRCADLLDVDEDELSELLDVDENELSEALDDYEDEIDNLESSEEDIWDCKIDTEFEKYSSW</sequence>
<dbReference type="OrthoDB" id="6359816at2759"/>
<dbReference type="PANTHER" id="PTHR15600:SF42">
    <property type="entry name" value="SACSIN"/>
    <property type="match status" value="1"/>
</dbReference>
<gene>
    <name evidence="2" type="ORF">RirG_096640</name>
</gene>
<dbReference type="HOGENOM" id="CLU_307793_0_0_1"/>
<keyword evidence="3" id="KW-1185">Reference proteome</keyword>
<name>A0A015JQ31_RHIIW</name>
<dbReference type="InterPro" id="IPR011333">
    <property type="entry name" value="SKP1/BTB/POZ_sf"/>
</dbReference>
<dbReference type="InterPro" id="IPR000210">
    <property type="entry name" value="BTB/POZ_dom"/>
</dbReference>
<accession>A0A015JQ31</accession>
<dbReference type="PANTHER" id="PTHR15600">
    <property type="entry name" value="SACSIN"/>
    <property type="match status" value="1"/>
</dbReference>
<comment type="caution">
    <text evidence="2">The sequence shown here is derived from an EMBL/GenBank/DDBJ whole genome shotgun (WGS) entry which is preliminary data.</text>
</comment>
<dbReference type="InterPro" id="IPR052972">
    <property type="entry name" value="Sacsin_chaperone_reg"/>
</dbReference>
<evidence type="ECO:0000313" key="2">
    <source>
        <dbReference type="EMBL" id="EXX69385.1"/>
    </source>
</evidence>
<dbReference type="Proteomes" id="UP000022910">
    <property type="component" value="Unassembled WGS sequence"/>
</dbReference>
<evidence type="ECO:0000313" key="3">
    <source>
        <dbReference type="Proteomes" id="UP000022910"/>
    </source>
</evidence>
<dbReference type="AlphaFoldDB" id="A0A015JQ31"/>
<feature type="domain" description="BTB" evidence="1">
    <location>
        <begin position="792"/>
        <end position="862"/>
    </location>
</feature>
<organism evidence="2 3">
    <name type="scientific">Rhizophagus irregularis (strain DAOM 197198w)</name>
    <name type="common">Glomus intraradices</name>
    <dbReference type="NCBI Taxonomy" id="1432141"/>
    <lineage>
        <taxon>Eukaryota</taxon>
        <taxon>Fungi</taxon>
        <taxon>Fungi incertae sedis</taxon>
        <taxon>Mucoromycota</taxon>
        <taxon>Glomeromycotina</taxon>
        <taxon>Glomeromycetes</taxon>
        <taxon>Glomerales</taxon>
        <taxon>Glomeraceae</taxon>
        <taxon>Rhizophagus</taxon>
    </lineage>
</organism>